<protein>
    <recommendedName>
        <fullName evidence="4">3-deoxy-manno-octulosonate cytidylyltransferase</fullName>
    </recommendedName>
</protein>
<evidence type="ECO:0008006" key="4">
    <source>
        <dbReference type="Google" id="ProtNLM"/>
    </source>
</evidence>
<dbReference type="SUPFAM" id="SSF53448">
    <property type="entry name" value="Nucleotide-diphospho-sugar transferases"/>
    <property type="match status" value="1"/>
</dbReference>
<dbReference type="InterPro" id="IPR004528">
    <property type="entry name" value="KdsB"/>
</dbReference>
<sequence>MPGKALEDINGKTMIERAYEAALGSQAAEIIIATDSEKIKDVCKTFGAKCLITSSEHKSGTDRVNEVAVIENWSDEMIIVNLQGDNALMPSANIDQVAKLLFDNPSYSIATLGTDFLSKDEEEDRNAVKVFINKETNEAITFKRNLKDYDKQSVNYLRHIGVYAYTRSSLRTFSDSDASIEEENEKLEQLRAYGLKLRIIVGKASVTPGPDVDTYEDLLLVKSIYNSPKS</sequence>
<dbReference type="InterPro" id="IPR029044">
    <property type="entry name" value="Nucleotide-diphossugar_trans"/>
</dbReference>
<evidence type="ECO:0000256" key="1">
    <source>
        <dbReference type="ARBA" id="ARBA00022679"/>
    </source>
</evidence>
<proteinExistence type="predicted"/>
<evidence type="ECO:0000256" key="2">
    <source>
        <dbReference type="ARBA" id="ARBA00022695"/>
    </source>
</evidence>
<name>A0A382IFN2_9ZZZZ</name>
<dbReference type="GO" id="GO:0008690">
    <property type="term" value="F:3-deoxy-manno-octulosonate cytidylyltransferase activity"/>
    <property type="evidence" value="ECO:0007669"/>
    <property type="project" value="InterPro"/>
</dbReference>
<keyword evidence="1" id="KW-0808">Transferase</keyword>
<dbReference type="EMBL" id="UINC01067112">
    <property type="protein sequence ID" value="SVB98470.1"/>
    <property type="molecule type" value="Genomic_DNA"/>
</dbReference>
<dbReference type="GO" id="GO:0005829">
    <property type="term" value="C:cytosol"/>
    <property type="evidence" value="ECO:0007669"/>
    <property type="project" value="TreeGrafter"/>
</dbReference>
<organism evidence="3">
    <name type="scientific">marine metagenome</name>
    <dbReference type="NCBI Taxonomy" id="408172"/>
    <lineage>
        <taxon>unclassified sequences</taxon>
        <taxon>metagenomes</taxon>
        <taxon>ecological metagenomes</taxon>
    </lineage>
</organism>
<reference evidence="3" key="1">
    <citation type="submission" date="2018-05" db="EMBL/GenBank/DDBJ databases">
        <authorList>
            <person name="Lanie J.A."/>
            <person name="Ng W.-L."/>
            <person name="Kazmierczak K.M."/>
            <person name="Andrzejewski T.M."/>
            <person name="Davidsen T.M."/>
            <person name="Wayne K.J."/>
            <person name="Tettelin H."/>
            <person name="Glass J.I."/>
            <person name="Rusch D."/>
            <person name="Podicherti R."/>
            <person name="Tsui H.-C.T."/>
            <person name="Winkler M.E."/>
        </authorList>
    </citation>
    <scope>NUCLEOTIDE SEQUENCE</scope>
</reference>
<dbReference type="InterPro" id="IPR003329">
    <property type="entry name" value="Cytidylyl_trans"/>
</dbReference>
<dbReference type="Pfam" id="PF02348">
    <property type="entry name" value="CTP_transf_3"/>
    <property type="match status" value="1"/>
</dbReference>
<dbReference type="AlphaFoldDB" id="A0A382IFN2"/>
<accession>A0A382IFN2</accession>
<dbReference type="NCBIfam" id="TIGR00466">
    <property type="entry name" value="kdsB"/>
    <property type="match status" value="1"/>
</dbReference>
<dbReference type="PANTHER" id="PTHR42866:SF2">
    <property type="entry name" value="3-DEOXY-MANNO-OCTULOSONATE CYTIDYLYLTRANSFERASE, MITOCHONDRIAL"/>
    <property type="match status" value="1"/>
</dbReference>
<dbReference type="PANTHER" id="PTHR42866">
    <property type="entry name" value="3-DEOXY-MANNO-OCTULOSONATE CYTIDYLYLTRANSFERASE"/>
    <property type="match status" value="1"/>
</dbReference>
<dbReference type="Gene3D" id="3.90.550.10">
    <property type="entry name" value="Spore Coat Polysaccharide Biosynthesis Protein SpsA, Chain A"/>
    <property type="match status" value="1"/>
</dbReference>
<evidence type="ECO:0000313" key="3">
    <source>
        <dbReference type="EMBL" id="SVB98470.1"/>
    </source>
</evidence>
<gene>
    <name evidence="3" type="ORF">METZ01_LOCUS251324</name>
</gene>
<keyword evidence="2" id="KW-0548">Nucleotidyltransferase</keyword>